<evidence type="ECO:0000256" key="1">
    <source>
        <dbReference type="SAM" id="MobiDB-lite"/>
    </source>
</evidence>
<feature type="chain" id="PRO_5040361085" description="Mid2 domain-containing protein" evidence="3">
    <location>
        <begin position="23"/>
        <end position="273"/>
    </location>
</feature>
<keyword evidence="2" id="KW-0812">Transmembrane</keyword>
<evidence type="ECO:0000256" key="3">
    <source>
        <dbReference type="SAM" id="SignalP"/>
    </source>
</evidence>
<feature type="region of interest" description="Disordered" evidence="1">
    <location>
        <begin position="133"/>
        <end position="170"/>
    </location>
</feature>
<evidence type="ECO:0000313" key="5">
    <source>
        <dbReference type="Proteomes" id="UP000720189"/>
    </source>
</evidence>
<evidence type="ECO:0000313" key="4">
    <source>
        <dbReference type="EMBL" id="KAH7255308.1"/>
    </source>
</evidence>
<name>A0A9P9HE82_FUSRE</name>
<accession>A0A9P9HE82</accession>
<reference evidence="4" key="1">
    <citation type="journal article" date="2021" name="Nat. Commun.">
        <title>Genetic determinants of endophytism in the Arabidopsis root mycobiome.</title>
        <authorList>
            <person name="Mesny F."/>
            <person name="Miyauchi S."/>
            <person name="Thiergart T."/>
            <person name="Pickel B."/>
            <person name="Atanasova L."/>
            <person name="Karlsson M."/>
            <person name="Huettel B."/>
            <person name="Barry K.W."/>
            <person name="Haridas S."/>
            <person name="Chen C."/>
            <person name="Bauer D."/>
            <person name="Andreopoulos W."/>
            <person name="Pangilinan J."/>
            <person name="LaButti K."/>
            <person name="Riley R."/>
            <person name="Lipzen A."/>
            <person name="Clum A."/>
            <person name="Drula E."/>
            <person name="Henrissat B."/>
            <person name="Kohler A."/>
            <person name="Grigoriev I.V."/>
            <person name="Martin F.M."/>
            <person name="Hacquard S."/>
        </authorList>
    </citation>
    <scope>NUCLEOTIDE SEQUENCE</scope>
    <source>
        <strain evidence="4">MPI-CAGE-AT-0023</strain>
    </source>
</reference>
<keyword evidence="2" id="KW-0472">Membrane</keyword>
<gene>
    <name evidence="4" type="ORF">BKA55DRAFT_688324</name>
</gene>
<evidence type="ECO:0008006" key="6">
    <source>
        <dbReference type="Google" id="ProtNLM"/>
    </source>
</evidence>
<keyword evidence="5" id="KW-1185">Reference proteome</keyword>
<protein>
    <recommendedName>
        <fullName evidence="6">Mid2 domain-containing protein</fullName>
    </recommendedName>
</protein>
<dbReference type="EMBL" id="JAGMUX010000006">
    <property type="protein sequence ID" value="KAH7255308.1"/>
    <property type="molecule type" value="Genomic_DNA"/>
</dbReference>
<dbReference type="AlphaFoldDB" id="A0A9P9HE82"/>
<keyword evidence="2" id="KW-1133">Transmembrane helix</keyword>
<evidence type="ECO:0000256" key="2">
    <source>
        <dbReference type="SAM" id="Phobius"/>
    </source>
</evidence>
<proteinExistence type="predicted"/>
<feature type="compositionally biased region" description="Low complexity" evidence="1">
    <location>
        <begin position="134"/>
        <end position="158"/>
    </location>
</feature>
<dbReference type="Proteomes" id="UP000720189">
    <property type="component" value="Unassembled WGS sequence"/>
</dbReference>
<dbReference type="OrthoDB" id="4993254at2759"/>
<comment type="caution">
    <text evidence="4">The sequence shown here is derived from an EMBL/GenBank/DDBJ whole genome shotgun (WGS) entry which is preliminary data.</text>
</comment>
<feature type="transmembrane region" description="Helical" evidence="2">
    <location>
        <begin position="176"/>
        <end position="201"/>
    </location>
</feature>
<keyword evidence="3" id="KW-0732">Signal</keyword>
<dbReference type="GeneID" id="70229145"/>
<sequence>MLGLLPACLAVIVYVGFGQCSSDFITPELSSAPWSDNQVHGVDDEFEIKWKTDYEGCNLFLWQDYPKLAVELFSKLLENTTDTSYFWNASSSGFSQESEDTVFHFALYSSDKDIPLANSGAFNISGTNSEKLKATSASNSTPSSTVPQVSETSTSSSETTHHSVTKSENGPGLSTAALVGISVSVTVAGLLISGGIGLCLWRRFARRRATERVDSIEKSDFSKAELGNTQILQIGSSELDSTRDAAELWDTQKPGELGDENKIRTIYGLHEAP</sequence>
<dbReference type="RefSeq" id="XP_046050877.1">
    <property type="nucleotide sequence ID" value="XM_046199191.1"/>
</dbReference>
<feature type="signal peptide" evidence="3">
    <location>
        <begin position="1"/>
        <end position="22"/>
    </location>
</feature>
<organism evidence="4 5">
    <name type="scientific">Fusarium redolens</name>
    <dbReference type="NCBI Taxonomy" id="48865"/>
    <lineage>
        <taxon>Eukaryota</taxon>
        <taxon>Fungi</taxon>
        <taxon>Dikarya</taxon>
        <taxon>Ascomycota</taxon>
        <taxon>Pezizomycotina</taxon>
        <taxon>Sordariomycetes</taxon>
        <taxon>Hypocreomycetidae</taxon>
        <taxon>Hypocreales</taxon>
        <taxon>Nectriaceae</taxon>
        <taxon>Fusarium</taxon>
        <taxon>Fusarium redolens species complex</taxon>
    </lineage>
</organism>